<proteinExistence type="predicted"/>
<keyword evidence="2" id="KW-0964">Secreted</keyword>
<dbReference type="GO" id="GO:0016055">
    <property type="term" value="P:Wnt signaling pathway"/>
    <property type="evidence" value="ECO:0007669"/>
    <property type="project" value="InterPro"/>
</dbReference>
<evidence type="ECO:0000256" key="3">
    <source>
        <dbReference type="ARBA" id="ARBA00022729"/>
    </source>
</evidence>
<dbReference type="AlphaFoldDB" id="A0A401PAJ1"/>
<dbReference type="STRING" id="75743.A0A401PAJ1"/>
<feature type="non-terminal residue" evidence="6">
    <location>
        <position position="1"/>
    </location>
</feature>
<feature type="region of interest" description="Disordered" evidence="5">
    <location>
        <begin position="57"/>
        <end position="123"/>
    </location>
</feature>
<evidence type="ECO:0008006" key="8">
    <source>
        <dbReference type="Google" id="ProtNLM"/>
    </source>
</evidence>
<evidence type="ECO:0000256" key="1">
    <source>
        <dbReference type="ARBA" id="ARBA00022473"/>
    </source>
</evidence>
<dbReference type="GO" id="GO:0005576">
    <property type="term" value="C:extracellular region"/>
    <property type="evidence" value="ECO:0007669"/>
    <property type="project" value="InterPro"/>
</dbReference>
<keyword evidence="3" id="KW-0732">Signal</keyword>
<evidence type="ECO:0000313" key="7">
    <source>
        <dbReference type="Proteomes" id="UP000288216"/>
    </source>
</evidence>
<keyword evidence="4" id="KW-0325">Glycoprotein</keyword>
<dbReference type="GO" id="GO:0007411">
    <property type="term" value="P:axon guidance"/>
    <property type="evidence" value="ECO:0007669"/>
    <property type="project" value="InterPro"/>
</dbReference>
<feature type="compositionally biased region" description="Basic residues" evidence="5">
    <location>
        <begin position="158"/>
        <end position="177"/>
    </location>
</feature>
<protein>
    <recommendedName>
        <fullName evidence="8">Draxin</fullName>
    </recommendedName>
</protein>
<comment type="caution">
    <text evidence="6">The sequence shown here is derived from an EMBL/GenBank/DDBJ whole genome shotgun (WGS) entry which is preliminary data.</text>
</comment>
<dbReference type="InterPro" id="IPR029094">
    <property type="entry name" value="Draxin"/>
</dbReference>
<evidence type="ECO:0000313" key="6">
    <source>
        <dbReference type="EMBL" id="GCB70165.1"/>
    </source>
</evidence>
<feature type="region of interest" description="Disordered" evidence="5">
    <location>
        <begin position="135"/>
        <end position="180"/>
    </location>
</feature>
<dbReference type="Pfam" id="PF15550">
    <property type="entry name" value="Draxin"/>
    <property type="match status" value="1"/>
</dbReference>
<evidence type="ECO:0000256" key="5">
    <source>
        <dbReference type="SAM" id="MobiDB-lite"/>
    </source>
</evidence>
<gene>
    <name evidence="6" type="ORF">scyTo_0005620</name>
</gene>
<organism evidence="6 7">
    <name type="scientific">Scyliorhinus torazame</name>
    <name type="common">Cloudy catshark</name>
    <name type="synonym">Catulus torazame</name>
    <dbReference type="NCBI Taxonomy" id="75743"/>
    <lineage>
        <taxon>Eukaryota</taxon>
        <taxon>Metazoa</taxon>
        <taxon>Chordata</taxon>
        <taxon>Craniata</taxon>
        <taxon>Vertebrata</taxon>
        <taxon>Chondrichthyes</taxon>
        <taxon>Elasmobranchii</taxon>
        <taxon>Galeomorphii</taxon>
        <taxon>Galeoidea</taxon>
        <taxon>Carcharhiniformes</taxon>
        <taxon>Scyliorhinidae</taxon>
        <taxon>Scyliorhinus</taxon>
    </lineage>
</organism>
<keyword evidence="1" id="KW-0217">Developmental protein</keyword>
<dbReference type="PANTHER" id="PTHR28610:SF1">
    <property type="entry name" value="DRAXIN"/>
    <property type="match status" value="1"/>
</dbReference>
<keyword evidence="7" id="KW-1185">Reference proteome</keyword>
<dbReference type="OrthoDB" id="9931375at2759"/>
<dbReference type="OMA" id="NHVCALE"/>
<accession>A0A401PAJ1</accession>
<evidence type="ECO:0000256" key="4">
    <source>
        <dbReference type="ARBA" id="ARBA00023180"/>
    </source>
</evidence>
<dbReference type="EMBL" id="BFAA01001774">
    <property type="protein sequence ID" value="GCB70165.1"/>
    <property type="molecule type" value="Genomic_DNA"/>
</dbReference>
<name>A0A401PAJ1_SCYTO</name>
<dbReference type="Proteomes" id="UP000288216">
    <property type="component" value="Unassembled WGS sequence"/>
</dbReference>
<dbReference type="PANTHER" id="PTHR28610">
    <property type="entry name" value="DRAXIN"/>
    <property type="match status" value="1"/>
</dbReference>
<evidence type="ECO:0000256" key="2">
    <source>
        <dbReference type="ARBA" id="ARBA00022525"/>
    </source>
</evidence>
<sequence>GSVRLWTAVALGGPSPGSRQINHMKEMAHWYLMPPFLFLLAFDGLNHVCALEAGTRGKKSTLQPPDSNNDLKRHESWPDPPRPSRKHGVPRKDKANTMVTRVLEADRPDEDGVGLESLTPVRVETDSLERTAAMQMGQNGQFYPRAPENYPTGESANKGKKHNKKPNRRERARHNKGKVPSAELIPFLKDLSRSKETGELSTMPLPMSSTIVTSTLLTTITTEEVPATKPRSTRQQVGARTVAEVNPTLDMTLFDWTDYEDMKPDVWPSTKRKDKRRSKNLSNGNLTLLAEVEPCDHHLDCLPGWCCDLRQHVCKAYNRGLNNKCYDDCMCAEGLRCYAKFHRNRRVTRRRGRCVEPDSVNVDHGSFITI</sequence>
<reference evidence="6 7" key="1">
    <citation type="journal article" date="2018" name="Nat. Ecol. Evol.">
        <title>Shark genomes provide insights into elasmobranch evolution and the origin of vertebrates.</title>
        <authorList>
            <person name="Hara Y"/>
            <person name="Yamaguchi K"/>
            <person name="Onimaru K"/>
            <person name="Kadota M"/>
            <person name="Koyanagi M"/>
            <person name="Keeley SD"/>
            <person name="Tatsumi K"/>
            <person name="Tanaka K"/>
            <person name="Motone F"/>
            <person name="Kageyama Y"/>
            <person name="Nozu R"/>
            <person name="Adachi N"/>
            <person name="Nishimura O"/>
            <person name="Nakagawa R"/>
            <person name="Tanegashima C"/>
            <person name="Kiyatake I"/>
            <person name="Matsumoto R"/>
            <person name="Murakumo K"/>
            <person name="Nishida K"/>
            <person name="Terakita A"/>
            <person name="Kuratani S"/>
            <person name="Sato K"/>
            <person name="Hyodo S Kuraku.S."/>
        </authorList>
    </citation>
    <scope>NUCLEOTIDE SEQUENCE [LARGE SCALE GENOMIC DNA]</scope>
</reference>